<accession>A0ABW5NGM0</accession>
<dbReference type="RefSeq" id="WP_176030728.1">
    <property type="nucleotide sequence ID" value="NZ_JBHSJV010000001.1"/>
</dbReference>
<protein>
    <recommendedName>
        <fullName evidence="3">Short chain amide porin</fullName>
    </recommendedName>
</protein>
<sequence>MRKHLYILLLLGFVFHFGFSQGSPDYNGGYKVKFNEDGSKFFRIISWAQFWATHTDKVPDDVSKTNFSIRRARILMYSQINKDFLILTHFGLNSLNAENQSPTGLEGNSQLFLHGMWGQYSLGAKHAIGGGLHYWNGISRLNNQSTLNMMTLDNNRQSWATIGLSDQFARHIGIYAKGAIGRLQYRIAINESVSNNLQETVEPVAGGAAVYAGRRLLGSRDAGKNYAGYFDYHFLDQESNSLPYKVGSYLGSKKVFTVGAGFFFHPDGSVLAETDGTLSGEDVSIFAVDAFYDAPIGEKGNALTVYATYQNNDYGKDYTLGQTYETGAMLYGHVGYVIPLKDKKLKFQPYVSYSNRSIDAIDDNASTLGLGTNAYISGHNSKITLEYKNTKYGNNTDTGVVTLQAMIYL</sequence>
<keyword evidence="2" id="KW-1185">Reference proteome</keyword>
<dbReference type="Proteomes" id="UP001597459">
    <property type="component" value="Unassembled WGS sequence"/>
</dbReference>
<proteinExistence type="predicted"/>
<evidence type="ECO:0000313" key="2">
    <source>
        <dbReference type="Proteomes" id="UP001597459"/>
    </source>
</evidence>
<evidence type="ECO:0000313" key="1">
    <source>
        <dbReference type="EMBL" id="MFD2593364.1"/>
    </source>
</evidence>
<gene>
    <name evidence="1" type="ORF">ACFSTE_21185</name>
</gene>
<organism evidence="1 2">
    <name type="scientific">Aquimarina hainanensis</name>
    <dbReference type="NCBI Taxonomy" id="1578017"/>
    <lineage>
        <taxon>Bacteria</taxon>
        <taxon>Pseudomonadati</taxon>
        <taxon>Bacteroidota</taxon>
        <taxon>Flavobacteriia</taxon>
        <taxon>Flavobacteriales</taxon>
        <taxon>Flavobacteriaceae</taxon>
        <taxon>Aquimarina</taxon>
    </lineage>
</organism>
<comment type="caution">
    <text evidence="1">The sequence shown here is derived from an EMBL/GenBank/DDBJ whole genome shotgun (WGS) entry which is preliminary data.</text>
</comment>
<dbReference type="EMBL" id="JBHULX010000048">
    <property type="protein sequence ID" value="MFD2593364.1"/>
    <property type="molecule type" value="Genomic_DNA"/>
</dbReference>
<name>A0ABW5NGM0_9FLAO</name>
<reference evidence="2" key="1">
    <citation type="journal article" date="2019" name="Int. J. Syst. Evol. Microbiol.">
        <title>The Global Catalogue of Microorganisms (GCM) 10K type strain sequencing project: providing services to taxonomists for standard genome sequencing and annotation.</title>
        <authorList>
            <consortium name="The Broad Institute Genomics Platform"/>
            <consortium name="The Broad Institute Genome Sequencing Center for Infectious Disease"/>
            <person name="Wu L."/>
            <person name="Ma J."/>
        </authorList>
    </citation>
    <scope>NUCLEOTIDE SEQUENCE [LARGE SCALE GENOMIC DNA]</scope>
    <source>
        <strain evidence="2">KCTC 42423</strain>
    </source>
</reference>
<evidence type="ECO:0008006" key="3">
    <source>
        <dbReference type="Google" id="ProtNLM"/>
    </source>
</evidence>